<dbReference type="EMBL" id="UINC01008774">
    <property type="protein sequence ID" value="SVA39445.1"/>
    <property type="molecule type" value="Genomic_DNA"/>
</dbReference>
<feature type="domain" description="3-keto-alpha-glucoside-1,2-lyase/3-keto-2-hydroxy-glucal hydratase" evidence="1">
    <location>
        <begin position="40"/>
        <end position="245"/>
    </location>
</feature>
<accession>A0A381VGF7</accession>
<sequence>MMDWYRLAKVGLLLQIGVLAFGQAQAQLAPPPPPAKINITVSNGKSLAGWRVPVGDWKLVKSAVKSSDNPKAFTLIEGKGVLINGDTGRANNLFSKHEHGDVMAVIEYMVPQGSNSGIYFQGRYEIQILDSYGKKKITFGDNGGIYERWADGKGFEGTAPIINVSKAPGEWQKFIVTFRAPRFDKNGKKVENAKFVKVIHNGQLIHHNVEVTGPTRSAGFNDEKPTGALMLQGDHGPVAFRKIILKPAKLD</sequence>
<evidence type="ECO:0000313" key="2">
    <source>
        <dbReference type="EMBL" id="SVA39445.1"/>
    </source>
</evidence>
<organism evidence="2">
    <name type="scientific">marine metagenome</name>
    <dbReference type="NCBI Taxonomy" id="408172"/>
    <lineage>
        <taxon>unclassified sequences</taxon>
        <taxon>metagenomes</taxon>
        <taxon>ecological metagenomes</taxon>
    </lineage>
</organism>
<evidence type="ECO:0000259" key="1">
    <source>
        <dbReference type="Pfam" id="PF06439"/>
    </source>
</evidence>
<name>A0A381VGF7_9ZZZZ</name>
<dbReference type="AlphaFoldDB" id="A0A381VGF7"/>
<dbReference type="GO" id="GO:0016787">
    <property type="term" value="F:hydrolase activity"/>
    <property type="evidence" value="ECO:0007669"/>
    <property type="project" value="InterPro"/>
</dbReference>
<dbReference type="Pfam" id="PF06439">
    <property type="entry name" value="3keto-disac_hyd"/>
    <property type="match status" value="1"/>
</dbReference>
<proteinExistence type="predicted"/>
<dbReference type="InterPro" id="IPR010496">
    <property type="entry name" value="AL/BT2_dom"/>
</dbReference>
<gene>
    <name evidence="2" type="ORF">METZ01_LOCUS92299</name>
</gene>
<reference evidence="2" key="1">
    <citation type="submission" date="2018-05" db="EMBL/GenBank/DDBJ databases">
        <authorList>
            <person name="Lanie J.A."/>
            <person name="Ng W.-L."/>
            <person name="Kazmierczak K.M."/>
            <person name="Andrzejewski T.M."/>
            <person name="Davidsen T.M."/>
            <person name="Wayne K.J."/>
            <person name="Tettelin H."/>
            <person name="Glass J.I."/>
            <person name="Rusch D."/>
            <person name="Podicherti R."/>
            <person name="Tsui H.-C.T."/>
            <person name="Winkler M.E."/>
        </authorList>
    </citation>
    <scope>NUCLEOTIDE SEQUENCE</scope>
</reference>
<dbReference type="Gene3D" id="2.60.120.560">
    <property type="entry name" value="Exo-inulinase, domain 1"/>
    <property type="match status" value="1"/>
</dbReference>
<protein>
    <recommendedName>
        <fullName evidence="1">3-keto-alpha-glucoside-1,2-lyase/3-keto-2-hydroxy-glucal hydratase domain-containing protein</fullName>
    </recommendedName>
</protein>